<evidence type="ECO:0000313" key="7">
    <source>
        <dbReference type="EMBL" id="CAL6084185.1"/>
    </source>
</evidence>
<dbReference type="EMBL" id="CAXDID020000377">
    <property type="protein sequence ID" value="CAL6084185.1"/>
    <property type="molecule type" value="Genomic_DNA"/>
</dbReference>
<feature type="domain" description="Core Histone H2A/H2B/H3" evidence="3">
    <location>
        <begin position="53"/>
        <end position="136"/>
    </location>
</feature>
<evidence type="ECO:0000313" key="5">
    <source>
        <dbReference type="EMBL" id="CAI9937731.1"/>
    </source>
</evidence>
<dbReference type="InterPro" id="IPR007125">
    <property type="entry name" value="H2A/H2B/H3"/>
</dbReference>
<dbReference type="GO" id="GO:0003677">
    <property type="term" value="F:DNA binding"/>
    <property type="evidence" value="ECO:0007669"/>
    <property type="project" value="InterPro"/>
</dbReference>
<comment type="similarity">
    <text evidence="1">Belongs to the histone H3 family.</text>
</comment>
<gene>
    <name evidence="5" type="ORF">HINF_LOCUS25376</name>
    <name evidence="4" type="ORF">HINF_LOCUS4988</name>
    <name evidence="7" type="ORF">HINF_LOCUS62080</name>
    <name evidence="6" type="ORF">HINF_LOCUS62893</name>
    <name evidence="8" type="ORF">HINF_LOCUS64596</name>
    <name evidence="9" type="ORF">HINF_LOCUS75440</name>
</gene>
<keyword evidence="10" id="KW-1185">Reference proteome</keyword>
<dbReference type="EMBL" id="CATOUU010000128">
    <property type="protein sequence ID" value="CAI9917343.1"/>
    <property type="molecule type" value="Genomic_DNA"/>
</dbReference>
<dbReference type="GO" id="GO:0000786">
    <property type="term" value="C:nucleosome"/>
    <property type="evidence" value="ECO:0007669"/>
    <property type="project" value="InterPro"/>
</dbReference>
<name>A0AA86NDV5_9EUKA</name>
<sequence length="146" mass="16400">MGRAKVRVRVHAPIESKKVQVSKKSVVTKKINRRSAAEPRKVRPKRKSGPSSFANLEIKMQQKSSQNCIPKACFVRVVKEISSGYGLDYRFSKQALDVLQEAAEQLAVTLLGDAVILAQHARRITIMDIDLKVHARVTRPLWAVDQ</sequence>
<dbReference type="SUPFAM" id="SSF47113">
    <property type="entry name" value="Histone-fold"/>
    <property type="match status" value="1"/>
</dbReference>
<dbReference type="EMBL" id="CAXDID020000668">
    <property type="protein sequence ID" value="CAL6109427.1"/>
    <property type="molecule type" value="Genomic_DNA"/>
</dbReference>
<dbReference type="Gene3D" id="1.10.20.10">
    <property type="entry name" value="Histone, subunit A"/>
    <property type="match status" value="1"/>
</dbReference>
<evidence type="ECO:0000313" key="10">
    <source>
        <dbReference type="Proteomes" id="UP001642409"/>
    </source>
</evidence>
<dbReference type="InterPro" id="IPR009072">
    <property type="entry name" value="Histone-fold"/>
</dbReference>
<evidence type="ECO:0000313" key="6">
    <source>
        <dbReference type="EMBL" id="CAI9975248.1"/>
    </source>
</evidence>
<proteinExistence type="inferred from homology"/>
<reference evidence="7 10" key="2">
    <citation type="submission" date="2024-07" db="EMBL/GenBank/DDBJ databases">
        <authorList>
            <person name="Akdeniz Z."/>
        </authorList>
    </citation>
    <scope>NUCLEOTIDE SEQUENCE [LARGE SCALE GENOMIC DNA]</scope>
</reference>
<evidence type="ECO:0000313" key="9">
    <source>
        <dbReference type="EMBL" id="CAL6109427.1"/>
    </source>
</evidence>
<dbReference type="InterPro" id="IPR000164">
    <property type="entry name" value="Histone_H3/CENP-A"/>
</dbReference>
<feature type="region of interest" description="Disordered" evidence="2">
    <location>
        <begin position="25"/>
        <end position="53"/>
    </location>
</feature>
<evidence type="ECO:0000313" key="4">
    <source>
        <dbReference type="EMBL" id="CAI9917343.1"/>
    </source>
</evidence>
<protein>
    <submittedName>
        <fullName evidence="4">Histone H3</fullName>
    </submittedName>
    <submittedName>
        <fullName evidence="7">Histone_H3</fullName>
    </submittedName>
</protein>
<dbReference type="PRINTS" id="PR00622">
    <property type="entry name" value="HISTONEH3"/>
</dbReference>
<evidence type="ECO:0000313" key="8">
    <source>
        <dbReference type="EMBL" id="CAL6089111.1"/>
    </source>
</evidence>
<evidence type="ECO:0000256" key="2">
    <source>
        <dbReference type="SAM" id="MobiDB-lite"/>
    </source>
</evidence>
<dbReference type="SMART" id="SM00428">
    <property type="entry name" value="H3"/>
    <property type="match status" value="1"/>
</dbReference>
<dbReference type="Proteomes" id="UP001642409">
    <property type="component" value="Unassembled WGS sequence"/>
</dbReference>
<evidence type="ECO:0000259" key="3">
    <source>
        <dbReference type="Pfam" id="PF00125"/>
    </source>
</evidence>
<dbReference type="EMBL" id="CAXDID020000415">
    <property type="protein sequence ID" value="CAL6089111.1"/>
    <property type="molecule type" value="Genomic_DNA"/>
</dbReference>
<dbReference type="EMBL" id="CATOUU010000650">
    <property type="protein sequence ID" value="CAI9937731.1"/>
    <property type="molecule type" value="Genomic_DNA"/>
</dbReference>
<organism evidence="4">
    <name type="scientific">Hexamita inflata</name>
    <dbReference type="NCBI Taxonomy" id="28002"/>
    <lineage>
        <taxon>Eukaryota</taxon>
        <taxon>Metamonada</taxon>
        <taxon>Diplomonadida</taxon>
        <taxon>Hexamitidae</taxon>
        <taxon>Hexamitinae</taxon>
        <taxon>Hexamita</taxon>
    </lineage>
</organism>
<dbReference type="AlphaFoldDB" id="A0AA86NDV5"/>
<dbReference type="PANTHER" id="PTHR11426">
    <property type="entry name" value="HISTONE H3"/>
    <property type="match status" value="1"/>
</dbReference>
<accession>A0AA86NDV5</accession>
<dbReference type="GO" id="GO:0030527">
    <property type="term" value="F:structural constituent of chromatin"/>
    <property type="evidence" value="ECO:0007669"/>
    <property type="project" value="InterPro"/>
</dbReference>
<reference evidence="4" key="1">
    <citation type="submission" date="2023-06" db="EMBL/GenBank/DDBJ databases">
        <authorList>
            <person name="Kurt Z."/>
        </authorList>
    </citation>
    <scope>NUCLEOTIDE SEQUENCE</scope>
</reference>
<dbReference type="GO" id="GO:0046982">
    <property type="term" value="F:protein heterodimerization activity"/>
    <property type="evidence" value="ECO:0007669"/>
    <property type="project" value="InterPro"/>
</dbReference>
<evidence type="ECO:0000256" key="1">
    <source>
        <dbReference type="ARBA" id="ARBA00010343"/>
    </source>
</evidence>
<dbReference type="Pfam" id="PF00125">
    <property type="entry name" value="Histone"/>
    <property type="match status" value="1"/>
</dbReference>
<comment type="caution">
    <text evidence="4">The sequence shown here is derived from an EMBL/GenBank/DDBJ whole genome shotgun (WGS) entry which is preliminary data.</text>
</comment>
<dbReference type="EMBL" id="CATOUU010001166">
    <property type="protein sequence ID" value="CAI9975248.1"/>
    <property type="molecule type" value="Genomic_DNA"/>
</dbReference>